<proteinExistence type="predicted"/>
<dbReference type="Proteomes" id="UP000033930">
    <property type="component" value="Unassembled WGS sequence"/>
</dbReference>
<protein>
    <recommendedName>
        <fullName evidence="4">AtpZ/AtpI family protein</fullName>
    </recommendedName>
</protein>
<keyword evidence="1" id="KW-1133">Transmembrane helix</keyword>
<evidence type="ECO:0008006" key="4">
    <source>
        <dbReference type="Google" id="ProtNLM"/>
    </source>
</evidence>
<evidence type="ECO:0000313" key="2">
    <source>
        <dbReference type="EMBL" id="KKR99845.1"/>
    </source>
</evidence>
<dbReference type="EMBL" id="LCAW01000002">
    <property type="protein sequence ID" value="KKR99845.1"/>
    <property type="molecule type" value="Genomic_DNA"/>
</dbReference>
<dbReference type="Pfam" id="PF09527">
    <property type="entry name" value="ATPase_gene1"/>
    <property type="match status" value="1"/>
</dbReference>
<sequence>MDTPNKPEKKVSDRYYYALAIRIAADFGVSIAVPALVAAYAGVKLDERFGTKPWILFILLALALTLTAVIIVKKANYYAKLYKKGE</sequence>
<evidence type="ECO:0000313" key="3">
    <source>
        <dbReference type="Proteomes" id="UP000033930"/>
    </source>
</evidence>
<accession>A0A0G0XSA6</accession>
<organism evidence="2 3">
    <name type="scientific">Candidatus Uhrbacteria bacterium GW2011_GWC1_41_20</name>
    <dbReference type="NCBI Taxonomy" id="1618983"/>
    <lineage>
        <taxon>Bacteria</taxon>
        <taxon>Candidatus Uhriibacteriota</taxon>
    </lineage>
</organism>
<reference evidence="2 3" key="1">
    <citation type="journal article" date="2015" name="Nature">
        <title>rRNA introns, odd ribosomes, and small enigmatic genomes across a large radiation of phyla.</title>
        <authorList>
            <person name="Brown C.T."/>
            <person name="Hug L.A."/>
            <person name="Thomas B.C."/>
            <person name="Sharon I."/>
            <person name="Castelle C.J."/>
            <person name="Singh A."/>
            <person name="Wilkins M.J."/>
            <person name="Williams K.H."/>
            <person name="Banfield J.F."/>
        </authorList>
    </citation>
    <scope>NUCLEOTIDE SEQUENCE [LARGE SCALE GENOMIC DNA]</scope>
</reference>
<dbReference type="AlphaFoldDB" id="A0A0G0XSA6"/>
<gene>
    <name evidence="2" type="ORF">UU50_C0002G0027</name>
</gene>
<dbReference type="InterPro" id="IPR032820">
    <property type="entry name" value="ATPase_put"/>
</dbReference>
<feature type="transmembrane region" description="Helical" evidence="1">
    <location>
        <begin position="54"/>
        <end position="72"/>
    </location>
</feature>
<feature type="transmembrane region" description="Helical" evidence="1">
    <location>
        <begin position="15"/>
        <end position="42"/>
    </location>
</feature>
<keyword evidence="1" id="KW-0472">Membrane</keyword>
<evidence type="ECO:0000256" key="1">
    <source>
        <dbReference type="SAM" id="Phobius"/>
    </source>
</evidence>
<name>A0A0G0XSA6_9BACT</name>
<keyword evidence="1" id="KW-0812">Transmembrane</keyword>
<comment type="caution">
    <text evidence="2">The sequence shown here is derived from an EMBL/GenBank/DDBJ whole genome shotgun (WGS) entry which is preliminary data.</text>
</comment>